<feature type="region of interest" description="Disordered" evidence="1">
    <location>
        <begin position="349"/>
        <end position="498"/>
    </location>
</feature>
<feature type="compositionally biased region" description="Polar residues" evidence="1">
    <location>
        <begin position="382"/>
        <end position="403"/>
    </location>
</feature>
<evidence type="ECO:0008006" key="4">
    <source>
        <dbReference type="Google" id="ProtNLM"/>
    </source>
</evidence>
<feature type="compositionally biased region" description="Low complexity" evidence="1">
    <location>
        <begin position="175"/>
        <end position="186"/>
    </location>
</feature>
<feature type="compositionally biased region" description="Polar residues" evidence="1">
    <location>
        <begin position="36"/>
        <end position="47"/>
    </location>
</feature>
<feature type="region of interest" description="Disordered" evidence="1">
    <location>
        <begin position="1878"/>
        <end position="1901"/>
    </location>
</feature>
<feature type="compositionally biased region" description="Pro residues" evidence="1">
    <location>
        <begin position="1226"/>
        <end position="1240"/>
    </location>
</feature>
<feature type="compositionally biased region" description="Pro residues" evidence="1">
    <location>
        <begin position="404"/>
        <end position="419"/>
    </location>
</feature>
<reference evidence="2 3" key="1">
    <citation type="submission" date="2016-10" db="EMBL/GenBank/DDBJ databases">
        <authorList>
            <person name="de Groot N.N."/>
        </authorList>
    </citation>
    <scope>NUCLEOTIDE SEQUENCE [LARGE SCALE GENOMIC DNA]</scope>
    <source>
        <strain evidence="2 3">CGMCC 4.3510</strain>
    </source>
</reference>
<feature type="region of interest" description="Disordered" evidence="1">
    <location>
        <begin position="1048"/>
        <end position="1083"/>
    </location>
</feature>
<feature type="compositionally biased region" description="Low complexity" evidence="1">
    <location>
        <begin position="1215"/>
        <end position="1225"/>
    </location>
</feature>
<accession>A0A1I2J4Y1</accession>
<feature type="compositionally biased region" description="Low complexity" evidence="1">
    <location>
        <begin position="194"/>
        <end position="204"/>
    </location>
</feature>
<dbReference type="CDD" id="cd22744">
    <property type="entry name" value="OTU"/>
    <property type="match status" value="1"/>
</dbReference>
<dbReference type="PANTHER" id="PTHR48125:SF12">
    <property type="entry name" value="AT HOOK TRANSCRIPTION FACTOR FAMILY-RELATED"/>
    <property type="match status" value="1"/>
</dbReference>
<feature type="compositionally biased region" description="Pro residues" evidence="1">
    <location>
        <begin position="86"/>
        <end position="100"/>
    </location>
</feature>
<feature type="compositionally biased region" description="Low complexity" evidence="1">
    <location>
        <begin position="54"/>
        <end position="74"/>
    </location>
</feature>
<gene>
    <name evidence="2" type="ORF">SAMN05216251_115142</name>
</gene>
<sequence>ALAFHATNLGSGLRTKLGLDTPPPTPTTTSTPTADIKTSTPDITTSPAKPGPGTKSADTSTSSAKKTTEPTSAADTPDHTTTRPGPDGPSPFTAPPPSTTPRPFTNTPTPLPPTTPLNRPDTLDHPPTTTPITPGRPGARETTPTAADHDHPNRTPTTAHENRPAPAPTPHPRTFRFTEPAPGTWTPTPPRPTPTTTTGSDPATNIRPDDAHNVPEPMAELEQQPLLTGRKGFGSLLGNTSPLTEPTRHPGDSDGLAADAYSTLTGAVPAPAVETSSAPVDAGAERERLERTWSSAPPPPATVATAFNIVRTHQVVEGFHPEDEPDFASMGPSHLAVYAVAQELASGDGDREAAEALSRRLAQGQPRPERGFLPGGTRSDSETQNPPGRNTASGSGSGDRTTPAQPPVPRSTAPRPMPAIPAMRQGAGPHPVQAPSVHEPRPVPPFRPAPGRSMTAPQPTAVRRLPAVPGRQNSDQPNLPDGSQAATRPRPTPPVPAAQVRAVEETITVDDRPFERLRVEPDGDCFFTSVLAGAARQHTDSDLRHLDVRRLRDRVADWLGGPDARAQEIRDQLDSELTPIQILVNDLRLDQLEQITGFSAPKLSEQETEKIELGLMAGQYTGELRGRITNSGDRAIVGDFGASVAKHLLDDFTPDRSKIDQTRLGKQIESAKRSHLREHVIQVLEGDTPTAIKYYRRLLDYHQALQTEFSDLRNLRSLSTSDIVKAAVRRTELWTTPFYDRVPEITAVALDLNILVQDVVPTPLNPRGSRPLYVHYDGDSHYSALNPVGGHDPLVRPLSGASLPDLSSLPDGEQAPMTQWRAPVKPVLQQLAHILRENDVSEAAIARLNDLSPQGVAQLNAMLTPARPRGAGSGSGVPQRTTAVPAARPHPDGPPPARTEVHLPTGDSRADADERPAELPQAHRHTSREHVVGPVPLTFDSRSVRLTASHEQQLDTAAATIAEAAILSHTLGLEMPTVSIARGGLESELSRWRSAEIKRYLRIRLTTTLNDLQSDSLSYRLSDDDIAFEEVIDAGESSNKLDVTAYFHPERSQQRQDDIRSGPGQEAPSRSRRARRQALPPGHGLAAAVRAMTDPGAGAGPVAGDTRTLRETLAATWPTAAPSAESLTTALNIVRTHQTVEGFRPQERPDFASMETSHVAVYAVARELMTSGGHRAAAEALSRQLAQGQPKPRRAYLPGGARDSVQAPRDANTTGGSSSGSQSVRPLPPPPPASQPPRPTPTAQSSQPAPVAPQSHTKTIRPWPEPSSSRDTAQPATPHRQQPSALRRLPQPPVVTTHERDVLDTRSVNGVPFERLRVNADGDCFFTSVLVSAGLQHMDSETRRLDVRGLRALVADWFMGSDPAASAVREHIASGPSPVRTLTNDIRSLRRLEDIMGQLAQPLSGVELDAIDEGLKSPMYSRELARRFTESNDRDIVGDFGPNVARRLLPDFVPTPSQVDRERLIERAQAAHLRERLAQALEEGGPLGERYYDRLLKHSDRMREIFPTLRSLLDLTNVEATAAAARQVELWTTPFYDRIPEITALALGMNIAAAQEGHTHHLNPGASRSLYVFYDGRTHYTALNPVGDPASVVHKAPDAGSAHEGSDATPDDHPVSAARPQIRPELRILAGMLRQNEASESLIARLDTLSPAATAQLNTMLSLGRLHGEDVGSALNGRDRRAKWNRSEEDEQARQIDALDPRVTGSMFRASESARERRGQGRRQTEATSSAGDEATTRTGLPTGASRRTGVGRADRVASPLSVPDPVTLMFGVSSTGLSSEHETLLAALAVHIARAALVNHRAGMEMPTVEIARGRLDSEQARWRLSEARHYLKIKVHHELNDQQADSPPSQPSIAGITFTETVGTWQPGERLDVTVRINPRSDHNRPTQPQPGPDPQRSAQNLATEAYETLMGNSGTKTQQRSPMTTPPPRPAARRNEMPTVRSVDGTTFEQVLVPQNNNDFFVSVLESGARQHANSGMHRLGPRELRRDAALWFSGNSAAAVKMRKTIDAGPSAITTLVDDITSLAELEQITGRTAPQLSELEQIEIETDLLSRQYTSELVERISHPNDQEIVRKFGAHAASRILHDFTADRSRIDQAVRQRHIQQVQAAHLREHIVKEMKRNSKAGKSYYNKLLDLKPELKEIFPTLAGLRSLATSKVVELALLRRGLRHTLFFDRVPEITAAAMGMNIVSVTGDRPLELGPGSPQRLYVYRDGTSYSALNPVNGRTAPTDANQGASAPPRPTRHDKPIASDLRLLKNVLRAHGASDQLITSVNDLSLLGAKRLAMMIRTPRRDPSTMRRPLAANVQHLMADAAREDDRSPERPTTVESTTDSEQAPPGIPLPAGDDWDTVRSRAVVIPHTHSFAYPMSNIVVRSAFDVRHFVFRGRPVADLTIRIGFITEGAVMPDHISAVEERARQAVEELYNLPQYQLPSGEILHVTLEFTISDDAHTIVTLTRDWSPPNQRRWPVQAKGIVYAHELGHQLGLRDEYASPEYPHFSGVRGSLMGATHAKEEHGLPQSGMRGRYLQLLGTLVSEDGYRREYQRAADAQRGREAVPAGPEFSQAALDDTAIVDWWLKDGARTDTIRSTALRAVTTTLGSWAAGARRTPSDSDANRRALTAVQQAIRHWQKSDEARGPQATAVNRLDAHVTAHLLRIALDRSRVAERAAREHRRAQERVAVAAAPHWLSPDLAPYVRRPLADEVAPGVNAPLHHSLLAQRNAQHGLTDEAVRAFDDVDADRLRARLAAANEGPGPAGSAVPTVLPGTEMSVHHRKNDPWAPSQIHALKNASDRIKAAGFMIPHLDVHLLPSRPGPPAENTASGADTSGLLGGAVEYFAPGALVIDPQFPGGPPHQADLVRELGRALHHQWAGPNYHELGFAQFNGSSFQGGALIHNRRLAATVSRRAAAGPRDFVAEVFTGLVYGRRFSDAVLDLYTALGGAFPAAGRPQPLPSRDEPRPPR</sequence>
<proteinExistence type="predicted"/>
<feature type="compositionally biased region" description="Basic and acidic residues" evidence="1">
    <location>
        <begin position="349"/>
        <end position="358"/>
    </location>
</feature>
<feature type="region of interest" description="Disordered" evidence="1">
    <location>
        <begin position="230"/>
        <end position="258"/>
    </location>
</feature>
<feature type="non-terminal residue" evidence="2">
    <location>
        <position position="1"/>
    </location>
</feature>
<feature type="compositionally biased region" description="Low complexity" evidence="1">
    <location>
        <begin position="116"/>
        <end position="133"/>
    </location>
</feature>
<evidence type="ECO:0000313" key="2">
    <source>
        <dbReference type="EMBL" id="SFF47791.1"/>
    </source>
</evidence>
<evidence type="ECO:0000313" key="3">
    <source>
        <dbReference type="Proteomes" id="UP000199323"/>
    </source>
</evidence>
<feature type="region of interest" description="Disordered" evidence="1">
    <location>
        <begin position="865"/>
        <end position="929"/>
    </location>
</feature>
<dbReference type="SUPFAM" id="SSF55486">
    <property type="entry name" value="Metalloproteases ('zincins'), catalytic domain"/>
    <property type="match status" value="1"/>
</dbReference>
<feature type="compositionally biased region" description="Basic and acidic residues" evidence="1">
    <location>
        <begin position="908"/>
        <end position="917"/>
    </location>
</feature>
<feature type="compositionally biased region" description="Basic and acidic residues" evidence="1">
    <location>
        <begin position="1604"/>
        <end position="1614"/>
    </location>
</feature>
<feature type="region of interest" description="Disordered" evidence="1">
    <location>
        <begin position="1179"/>
        <end position="1298"/>
    </location>
</feature>
<organism evidence="2 3">
    <name type="scientific">Actinacidiphila alni</name>
    <dbReference type="NCBI Taxonomy" id="380248"/>
    <lineage>
        <taxon>Bacteria</taxon>
        <taxon>Bacillati</taxon>
        <taxon>Actinomycetota</taxon>
        <taxon>Actinomycetes</taxon>
        <taxon>Kitasatosporales</taxon>
        <taxon>Streptomycetaceae</taxon>
        <taxon>Actinacidiphila</taxon>
    </lineage>
</organism>
<feature type="region of interest" description="Disordered" evidence="1">
    <location>
        <begin position="2225"/>
        <end position="2250"/>
    </location>
</feature>
<keyword evidence="3" id="KW-1185">Reference proteome</keyword>
<feature type="region of interest" description="Disordered" evidence="1">
    <location>
        <begin position="1681"/>
        <end position="1759"/>
    </location>
</feature>
<feature type="region of interest" description="Disordered" evidence="1">
    <location>
        <begin position="1914"/>
        <end position="1939"/>
    </location>
</feature>
<feature type="compositionally biased region" description="Polar residues" evidence="1">
    <location>
        <begin position="1266"/>
        <end position="1284"/>
    </location>
</feature>
<feature type="compositionally biased region" description="Basic and acidic residues" evidence="1">
    <location>
        <begin position="1712"/>
        <end position="1725"/>
    </location>
</feature>
<feature type="region of interest" description="Disordered" evidence="1">
    <location>
        <begin position="2315"/>
        <end position="2350"/>
    </location>
</feature>
<dbReference type="Proteomes" id="UP000199323">
    <property type="component" value="Unassembled WGS sequence"/>
</dbReference>
<feature type="compositionally biased region" description="Polar residues" evidence="1">
    <location>
        <begin position="1914"/>
        <end position="1926"/>
    </location>
</feature>
<feature type="region of interest" description="Disordered" evidence="1">
    <location>
        <begin position="1591"/>
        <end position="1621"/>
    </location>
</feature>
<feature type="compositionally biased region" description="Basic and acidic residues" evidence="1">
    <location>
        <begin position="2316"/>
        <end position="2325"/>
    </location>
</feature>
<dbReference type="EMBL" id="FONG01000015">
    <property type="protein sequence ID" value="SFF47791.1"/>
    <property type="molecule type" value="Genomic_DNA"/>
</dbReference>
<name>A0A1I2J4Y1_9ACTN</name>
<dbReference type="STRING" id="380248.SAMN05216251_115142"/>
<feature type="compositionally biased region" description="Basic and acidic residues" evidence="1">
    <location>
        <begin position="1048"/>
        <end position="1060"/>
    </location>
</feature>
<feature type="compositionally biased region" description="Basic and acidic residues" evidence="1">
    <location>
        <begin position="1878"/>
        <end position="1887"/>
    </location>
</feature>
<evidence type="ECO:0000256" key="1">
    <source>
        <dbReference type="SAM" id="MobiDB-lite"/>
    </source>
</evidence>
<feature type="region of interest" description="Disordered" evidence="1">
    <location>
        <begin position="1"/>
        <end position="215"/>
    </location>
</feature>
<protein>
    <recommendedName>
        <fullName evidence="4">OTU domain-containing protein</fullName>
    </recommendedName>
</protein>
<dbReference type="PANTHER" id="PTHR48125">
    <property type="entry name" value="LP07818P1"/>
    <property type="match status" value="1"/>
</dbReference>